<evidence type="ECO:0000313" key="2">
    <source>
        <dbReference type="EMBL" id="MFC4408933.1"/>
    </source>
</evidence>
<sequence length="56" mass="6318">MKIQMVLFLIGLILFMTGIYISTIWEIPGMIMGIFGGMTMGSSMYFFVNQGKQKDS</sequence>
<keyword evidence="1" id="KW-1133">Transmembrane helix</keyword>
<accession>A0ABV8X0P7</accession>
<gene>
    <name evidence="2" type="ORF">ACFOZY_00645</name>
</gene>
<keyword evidence="1" id="KW-0472">Membrane</keyword>
<organism evidence="2 3">
    <name type="scientific">Chungangia koreensis</name>
    <dbReference type="NCBI Taxonomy" id="752657"/>
    <lineage>
        <taxon>Bacteria</taxon>
        <taxon>Bacillati</taxon>
        <taxon>Bacillota</taxon>
        <taxon>Bacilli</taxon>
        <taxon>Lactobacillales</taxon>
        <taxon>Chungangia</taxon>
    </lineage>
</organism>
<keyword evidence="3" id="KW-1185">Reference proteome</keyword>
<feature type="transmembrane region" description="Helical" evidence="1">
    <location>
        <begin position="7"/>
        <end position="25"/>
    </location>
</feature>
<reference evidence="3" key="1">
    <citation type="journal article" date="2019" name="Int. J. Syst. Evol. Microbiol.">
        <title>The Global Catalogue of Microorganisms (GCM) 10K type strain sequencing project: providing services to taxonomists for standard genome sequencing and annotation.</title>
        <authorList>
            <consortium name="The Broad Institute Genomics Platform"/>
            <consortium name="The Broad Institute Genome Sequencing Center for Infectious Disease"/>
            <person name="Wu L."/>
            <person name="Ma J."/>
        </authorList>
    </citation>
    <scope>NUCLEOTIDE SEQUENCE [LARGE SCALE GENOMIC DNA]</scope>
    <source>
        <strain evidence="3">CCUG 59778</strain>
    </source>
</reference>
<comment type="caution">
    <text evidence="2">The sequence shown here is derived from an EMBL/GenBank/DDBJ whole genome shotgun (WGS) entry which is preliminary data.</text>
</comment>
<evidence type="ECO:0000256" key="1">
    <source>
        <dbReference type="SAM" id="Phobius"/>
    </source>
</evidence>
<evidence type="ECO:0000313" key="3">
    <source>
        <dbReference type="Proteomes" id="UP001595817"/>
    </source>
</evidence>
<feature type="transmembrane region" description="Helical" evidence="1">
    <location>
        <begin position="31"/>
        <end position="48"/>
    </location>
</feature>
<dbReference type="RefSeq" id="WP_378151155.1">
    <property type="nucleotide sequence ID" value="NZ_JBHSEC010000001.1"/>
</dbReference>
<dbReference type="Proteomes" id="UP001595817">
    <property type="component" value="Unassembled WGS sequence"/>
</dbReference>
<dbReference type="EMBL" id="JBHSEC010000001">
    <property type="protein sequence ID" value="MFC4408933.1"/>
    <property type="molecule type" value="Genomic_DNA"/>
</dbReference>
<protein>
    <submittedName>
        <fullName evidence="2">Uncharacterized protein</fullName>
    </submittedName>
</protein>
<name>A0ABV8X0P7_9LACT</name>
<proteinExistence type="predicted"/>
<keyword evidence="1" id="KW-0812">Transmembrane</keyword>